<name>A0A1I4TLQ0_9BURK</name>
<proteinExistence type="predicted"/>
<dbReference type="OrthoDB" id="8780040at2"/>
<keyword evidence="3" id="KW-1185">Reference proteome</keyword>
<evidence type="ECO:0000256" key="1">
    <source>
        <dbReference type="SAM" id="MobiDB-lite"/>
    </source>
</evidence>
<gene>
    <name evidence="2" type="ORF">SAMN02982985_05251</name>
</gene>
<dbReference type="InterPro" id="IPR029278">
    <property type="entry name" value="Imm26"/>
</dbReference>
<evidence type="ECO:0000313" key="3">
    <source>
        <dbReference type="Proteomes" id="UP000199470"/>
    </source>
</evidence>
<dbReference type="RefSeq" id="WP_139236762.1">
    <property type="nucleotide sequence ID" value="NZ_FOTW01000032.1"/>
</dbReference>
<dbReference type="EMBL" id="FOTW01000032">
    <property type="protein sequence ID" value="SFM77487.1"/>
    <property type="molecule type" value="Genomic_DNA"/>
</dbReference>
<protein>
    <submittedName>
        <fullName evidence="2">Immunity protein 26</fullName>
    </submittedName>
</protein>
<feature type="region of interest" description="Disordered" evidence="1">
    <location>
        <begin position="162"/>
        <end position="187"/>
    </location>
</feature>
<feature type="compositionally biased region" description="Basic and acidic residues" evidence="1">
    <location>
        <begin position="115"/>
        <end position="124"/>
    </location>
</feature>
<dbReference type="AlphaFoldDB" id="A0A1I4TLQ0"/>
<sequence>MKQPYHEGSWFAVPLCDGGYASGLAARLAPSGKIMLAYLFGPKRAAPPALAELAELTPADALKVLRVGDMGLASGRWPVLGSVADWQPAAWPMPPFLRRAEQLHRAWRVTYLDSDPSRPEREESAPYDTGGLDSDSLYGFGSTELLLSRLLGAMPPNAHALPGARRALEAHEGPGQGSYPAVTAPGN</sequence>
<organism evidence="2 3">
    <name type="scientific">Rugamonas rubra</name>
    <dbReference type="NCBI Taxonomy" id="758825"/>
    <lineage>
        <taxon>Bacteria</taxon>
        <taxon>Pseudomonadati</taxon>
        <taxon>Pseudomonadota</taxon>
        <taxon>Betaproteobacteria</taxon>
        <taxon>Burkholderiales</taxon>
        <taxon>Oxalobacteraceae</taxon>
        <taxon>Telluria group</taxon>
        <taxon>Rugamonas</taxon>
    </lineage>
</organism>
<dbReference type="Proteomes" id="UP000199470">
    <property type="component" value="Unassembled WGS sequence"/>
</dbReference>
<accession>A0A1I4TLQ0</accession>
<dbReference type="Pfam" id="PF15428">
    <property type="entry name" value="Imm26"/>
    <property type="match status" value="1"/>
</dbReference>
<feature type="region of interest" description="Disordered" evidence="1">
    <location>
        <begin position="114"/>
        <end position="133"/>
    </location>
</feature>
<evidence type="ECO:0000313" key="2">
    <source>
        <dbReference type="EMBL" id="SFM77487.1"/>
    </source>
</evidence>
<reference evidence="2 3" key="1">
    <citation type="submission" date="2016-10" db="EMBL/GenBank/DDBJ databases">
        <authorList>
            <person name="de Groot N.N."/>
        </authorList>
    </citation>
    <scope>NUCLEOTIDE SEQUENCE [LARGE SCALE GENOMIC DNA]</scope>
    <source>
        <strain evidence="2 3">ATCC 43154</strain>
    </source>
</reference>